<dbReference type="RefSeq" id="WP_344878613.1">
    <property type="nucleotide sequence ID" value="NZ_BAABCJ010000001.1"/>
</dbReference>
<dbReference type="Proteomes" id="UP001501536">
    <property type="component" value="Unassembled WGS sequence"/>
</dbReference>
<sequence length="152" mass="17109">MPELPSVKETALAWESLFRCQVTIMRRLQQLPEFKELSMREYDVLFNLRRAPQCGLRLGDLNESLLLSQPSLSRMIDRLVARGLVVRQQDPSDHRAILITLTGAGAEVQRRIGRAHVRHINEVLGGALDAEQLEQLRALTTALSQSVAEEQG</sequence>
<evidence type="ECO:0000259" key="1">
    <source>
        <dbReference type="PROSITE" id="PS50995"/>
    </source>
</evidence>
<reference evidence="3" key="1">
    <citation type="journal article" date="2019" name="Int. J. Syst. Evol. Microbiol.">
        <title>The Global Catalogue of Microorganisms (GCM) 10K type strain sequencing project: providing services to taxonomists for standard genome sequencing and annotation.</title>
        <authorList>
            <consortium name="The Broad Institute Genomics Platform"/>
            <consortium name="The Broad Institute Genome Sequencing Center for Infectious Disease"/>
            <person name="Wu L."/>
            <person name="Ma J."/>
        </authorList>
    </citation>
    <scope>NUCLEOTIDE SEQUENCE [LARGE SCALE GENOMIC DNA]</scope>
    <source>
        <strain evidence="3">JCM 16961</strain>
    </source>
</reference>
<dbReference type="PANTHER" id="PTHR33164:SF104">
    <property type="entry name" value="TRANSCRIPTIONAL REGULATORY PROTEIN"/>
    <property type="match status" value="1"/>
</dbReference>
<protein>
    <submittedName>
        <fullName evidence="2">MarR family winged helix-turn-helix transcriptional regulator</fullName>
    </submittedName>
</protein>
<dbReference type="Pfam" id="PF12802">
    <property type="entry name" value="MarR_2"/>
    <property type="match status" value="1"/>
</dbReference>
<keyword evidence="3" id="KW-1185">Reference proteome</keyword>
<gene>
    <name evidence="2" type="ORF">GCM10022377_01720</name>
</gene>
<proteinExistence type="predicted"/>
<dbReference type="PRINTS" id="PR00598">
    <property type="entry name" value="HTHMARR"/>
</dbReference>
<dbReference type="InterPro" id="IPR000835">
    <property type="entry name" value="HTH_MarR-typ"/>
</dbReference>
<dbReference type="InterPro" id="IPR036390">
    <property type="entry name" value="WH_DNA-bd_sf"/>
</dbReference>
<dbReference type="InterPro" id="IPR039422">
    <property type="entry name" value="MarR/SlyA-like"/>
</dbReference>
<comment type="caution">
    <text evidence="2">The sequence shown here is derived from an EMBL/GenBank/DDBJ whole genome shotgun (WGS) entry which is preliminary data.</text>
</comment>
<accession>A0ABP7CLW7</accession>
<evidence type="ECO:0000313" key="2">
    <source>
        <dbReference type="EMBL" id="GAA3692900.1"/>
    </source>
</evidence>
<name>A0ABP7CLW7_9MICC</name>
<dbReference type="InterPro" id="IPR036388">
    <property type="entry name" value="WH-like_DNA-bd_sf"/>
</dbReference>
<organism evidence="2 3">
    <name type="scientific">Zhihengliuella alba</name>
    <dbReference type="NCBI Taxonomy" id="547018"/>
    <lineage>
        <taxon>Bacteria</taxon>
        <taxon>Bacillati</taxon>
        <taxon>Actinomycetota</taxon>
        <taxon>Actinomycetes</taxon>
        <taxon>Micrococcales</taxon>
        <taxon>Micrococcaceae</taxon>
        <taxon>Zhihengliuella</taxon>
    </lineage>
</organism>
<dbReference type="PANTHER" id="PTHR33164">
    <property type="entry name" value="TRANSCRIPTIONAL REGULATOR, MARR FAMILY"/>
    <property type="match status" value="1"/>
</dbReference>
<dbReference type="PROSITE" id="PS50995">
    <property type="entry name" value="HTH_MARR_2"/>
    <property type="match status" value="1"/>
</dbReference>
<dbReference type="SMART" id="SM00347">
    <property type="entry name" value="HTH_MARR"/>
    <property type="match status" value="1"/>
</dbReference>
<feature type="domain" description="HTH marR-type" evidence="1">
    <location>
        <begin position="1"/>
        <end position="145"/>
    </location>
</feature>
<dbReference type="Gene3D" id="1.10.10.10">
    <property type="entry name" value="Winged helix-like DNA-binding domain superfamily/Winged helix DNA-binding domain"/>
    <property type="match status" value="1"/>
</dbReference>
<evidence type="ECO:0000313" key="3">
    <source>
        <dbReference type="Proteomes" id="UP001501536"/>
    </source>
</evidence>
<dbReference type="SUPFAM" id="SSF46785">
    <property type="entry name" value="Winged helix' DNA-binding domain"/>
    <property type="match status" value="1"/>
</dbReference>
<dbReference type="EMBL" id="BAABCJ010000001">
    <property type="protein sequence ID" value="GAA3692900.1"/>
    <property type="molecule type" value="Genomic_DNA"/>
</dbReference>